<evidence type="ECO:0000313" key="2">
    <source>
        <dbReference type="Proteomes" id="UP001151760"/>
    </source>
</evidence>
<comment type="caution">
    <text evidence="1">The sequence shown here is derived from an EMBL/GenBank/DDBJ whole genome shotgun (WGS) entry which is preliminary data.</text>
</comment>
<evidence type="ECO:0000313" key="1">
    <source>
        <dbReference type="EMBL" id="GJU04560.1"/>
    </source>
</evidence>
<organism evidence="1 2">
    <name type="scientific">Tanacetum coccineum</name>
    <dbReference type="NCBI Taxonomy" id="301880"/>
    <lineage>
        <taxon>Eukaryota</taxon>
        <taxon>Viridiplantae</taxon>
        <taxon>Streptophyta</taxon>
        <taxon>Embryophyta</taxon>
        <taxon>Tracheophyta</taxon>
        <taxon>Spermatophyta</taxon>
        <taxon>Magnoliopsida</taxon>
        <taxon>eudicotyledons</taxon>
        <taxon>Gunneridae</taxon>
        <taxon>Pentapetalae</taxon>
        <taxon>asterids</taxon>
        <taxon>campanulids</taxon>
        <taxon>Asterales</taxon>
        <taxon>Asteraceae</taxon>
        <taxon>Asteroideae</taxon>
        <taxon>Anthemideae</taxon>
        <taxon>Anthemidinae</taxon>
        <taxon>Tanacetum</taxon>
    </lineage>
</organism>
<name>A0ABQ5IWF5_9ASTR</name>
<reference evidence="1" key="2">
    <citation type="submission" date="2022-01" db="EMBL/GenBank/DDBJ databases">
        <authorList>
            <person name="Yamashiro T."/>
            <person name="Shiraishi A."/>
            <person name="Satake H."/>
            <person name="Nakayama K."/>
        </authorList>
    </citation>
    <scope>NUCLEOTIDE SEQUENCE</scope>
</reference>
<proteinExistence type="predicted"/>
<dbReference type="PANTHER" id="PTHR48462:SF1">
    <property type="entry name" value="PROTEIN, PUTATIVE-RELATED"/>
    <property type="match status" value="1"/>
</dbReference>
<reference evidence="1" key="1">
    <citation type="journal article" date="2022" name="Int. J. Mol. Sci.">
        <title>Draft Genome of Tanacetum Coccineum: Genomic Comparison of Closely Related Tanacetum-Family Plants.</title>
        <authorList>
            <person name="Yamashiro T."/>
            <person name="Shiraishi A."/>
            <person name="Nakayama K."/>
            <person name="Satake H."/>
        </authorList>
    </citation>
    <scope>NUCLEOTIDE SEQUENCE</scope>
</reference>
<dbReference type="Proteomes" id="UP001151760">
    <property type="component" value="Unassembled WGS sequence"/>
</dbReference>
<accession>A0ABQ5IWF5</accession>
<dbReference type="EMBL" id="BQNB010021261">
    <property type="protein sequence ID" value="GJU04560.1"/>
    <property type="molecule type" value="Genomic_DNA"/>
</dbReference>
<gene>
    <name evidence="1" type="ORF">Tco_1120990</name>
</gene>
<sequence length="160" mass="17494">MNGKIYCCEPCYRLGISLFSILKPCSACLRVFVGNIYGDHAVSCVGIIEIKHRHNVVCDTLVDICFRSGISAGKEVNIGLDGGHDKKLRPADMLLYWWDGGLYVCVDLTGSSHLTQTGMTDFAPGGVVTDAAHRKHSKYMVKCAAIGYGFLPFFSPLWGN</sequence>
<keyword evidence="2" id="KW-1185">Reference proteome</keyword>
<dbReference type="PANTHER" id="PTHR48462">
    <property type="entry name" value="PROTEIN, PUTATIVE-RELATED"/>
    <property type="match status" value="1"/>
</dbReference>
<protein>
    <submittedName>
        <fullName evidence="1">Uncharacterized protein</fullName>
    </submittedName>
</protein>